<feature type="compositionally biased region" description="Basic and acidic residues" evidence="1">
    <location>
        <begin position="57"/>
        <end position="67"/>
    </location>
</feature>
<evidence type="ECO:0000313" key="2">
    <source>
        <dbReference type="EMBL" id="KAG5999892.1"/>
    </source>
</evidence>
<proteinExistence type="predicted"/>
<feature type="region of interest" description="Disordered" evidence="1">
    <location>
        <begin position="1"/>
        <end position="21"/>
    </location>
</feature>
<comment type="caution">
    <text evidence="2">The sequence shown here is derived from an EMBL/GenBank/DDBJ whole genome shotgun (WGS) entry which is preliminary data.</text>
</comment>
<organism evidence="2 3">
    <name type="scientific">Claviceps pusilla</name>
    <dbReference type="NCBI Taxonomy" id="123648"/>
    <lineage>
        <taxon>Eukaryota</taxon>
        <taxon>Fungi</taxon>
        <taxon>Dikarya</taxon>
        <taxon>Ascomycota</taxon>
        <taxon>Pezizomycotina</taxon>
        <taxon>Sordariomycetes</taxon>
        <taxon>Hypocreomycetidae</taxon>
        <taxon>Hypocreales</taxon>
        <taxon>Clavicipitaceae</taxon>
        <taxon>Claviceps</taxon>
    </lineage>
</organism>
<feature type="region of interest" description="Disordered" evidence="1">
    <location>
        <begin position="48"/>
        <end position="112"/>
    </location>
</feature>
<protein>
    <submittedName>
        <fullName evidence="2">Uncharacterized protein</fullName>
    </submittedName>
</protein>
<dbReference type="EMBL" id="SRPW01001610">
    <property type="protein sequence ID" value="KAG5999892.1"/>
    <property type="molecule type" value="Genomic_DNA"/>
</dbReference>
<accession>A0A9P7N7Q9</accession>
<reference evidence="2" key="1">
    <citation type="journal article" date="2020" name="bioRxiv">
        <title>Whole genome comparisons of ergot fungi reveals the divergence and evolution of species within the genus Claviceps are the result of varying mechanisms driving genome evolution and host range expansion.</title>
        <authorList>
            <person name="Wyka S.A."/>
            <person name="Mondo S.J."/>
            <person name="Liu M."/>
            <person name="Dettman J."/>
            <person name="Nalam V."/>
            <person name="Broders K.D."/>
        </authorList>
    </citation>
    <scope>NUCLEOTIDE SEQUENCE</scope>
    <source>
        <strain evidence="2">CCC 602</strain>
    </source>
</reference>
<evidence type="ECO:0000313" key="3">
    <source>
        <dbReference type="Proteomes" id="UP000748025"/>
    </source>
</evidence>
<dbReference type="AlphaFoldDB" id="A0A9P7N7Q9"/>
<dbReference type="Proteomes" id="UP000748025">
    <property type="component" value="Unassembled WGS sequence"/>
</dbReference>
<sequence length="112" mass="12034">MQPQALRGHRGTFSGWEGNKARDNPATGGFVFLLCSCAQGKDVGLRFMTPGASGPRVDNKDTAESDAKSPTWEIPRGSRAVSHKSCRGCARLRGADHPAKSAQTSPRRRLPT</sequence>
<evidence type="ECO:0000256" key="1">
    <source>
        <dbReference type="SAM" id="MobiDB-lite"/>
    </source>
</evidence>
<name>A0A9P7N7Q9_9HYPO</name>
<gene>
    <name evidence="2" type="ORF">E4U43_001817</name>
</gene>
<keyword evidence="3" id="KW-1185">Reference proteome</keyword>